<evidence type="ECO:0000313" key="2">
    <source>
        <dbReference type="Proteomes" id="UP000520876"/>
    </source>
</evidence>
<accession>A0A7Z0N6K1</accession>
<dbReference type="RefSeq" id="WP_180091168.1">
    <property type="nucleotide sequence ID" value="NZ_CAXAZJ010000003.1"/>
</dbReference>
<organism evidence="1 2">
    <name type="scientific">Vreelandella sedimenti</name>
    <dbReference type="NCBI Taxonomy" id="2729618"/>
    <lineage>
        <taxon>Bacteria</taxon>
        <taxon>Pseudomonadati</taxon>
        <taxon>Pseudomonadota</taxon>
        <taxon>Gammaproteobacteria</taxon>
        <taxon>Oceanospirillales</taxon>
        <taxon>Halomonadaceae</taxon>
        <taxon>Vreelandella</taxon>
    </lineage>
</organism>
<dbReference type="Proteomes" id="UP000520876">
    <property type="component" value="Unassembled WGS sequence"/>
</dbReference>
<dbReference type="EMBL" id="JACCGK010000005">
    <property type="protein sequence ID" value="NYT72221.1"/>
    <property type="molecule type" value="Genomic_DNA"/>
</dbReference>
<reference evidence="1 2" key="1">
    <citation type="submission" date="2020-07" db="EMBL/GenBank/DDBJ databases">
        <title>Halomonas sp. QX-2 draft genome sequence.</title>
        <authorList>
            <person name="Qiu X."/>
        </authorList>
    </citation>
    <scope>NUCLEOTIDE SEQUENCE [LARGE SCALE GENOMIC DNA]</scope>
    <source>
        <strain evidence="1 2">QX-2</strain>
    </source>
</reference>
<protein>
    <submittedName>
        <fullName evidence="1">Uncharacterized protein</fullName>
    </submittedName>
</protein>
<name>A0A7Z0N6K1_9GAMM</name>
<comment type="caution">
    <text evidence="1">The sequence shown here is derived from an EMBL/GenBank/DDBJ whole genome shotgun (WGS) entry which is preliminary data.</text>
</comment>
<dbReference type="AlphaFoldDB" id="A0A7Z0N6K1"/>
<proteinExistence type="predicted"/>
<evidence type="ECO:0000313" key="1">
    <source>
        <dbReference type="EMBL" id="NYT72221.1"/>
    </source>
</evidence>
<gene>
    <name evidence="1" type="ORF">HZU72_07240</name>
</gene>
<keyword evidence="2" id="KW-1185">Reference proteome</keyword>
<sequence>MFELIKARMYIAKVQAELKAQYADQAFVNRVCQLPENLKQLRVLREQAYYKKDRIAPFMNVCHILGEGISSKSLPESDREICASLLAQRLQKASTDPQFRLRHIMIFSDLEEKLSDWAAENWNDNK</sequence>